<proteinExistence type="predicted"/>
<evidence type="ECO:0000313" key="4">
    <source>
        <dbReference type="Proteomes" id="UP000738359"/>
    </source>
</evidence>
<sequence length="535" mass="61640">MIAKPLPYLPPEILMLIAQHQSMADMVSCLQVCSAWHSAMIYKIWRQVHFWESEPEPPLIINPTMDALQHHQHFIRHLRVPESFANDYCSRLQPFLFVNVESLEILCWSEALSAAHFTLTRELEVLPSLETIHLDSVDPTVVSWVLRSISALPKLTAIIIKNTVIGRQSALNLWRVLPQLKMLILEEVLFTDMTAVKETMATTPLICPHLRILWLDLRDTDLDPFDQADLVLACPALGELKWYSLSVHYYQFTSAFIRFNQALKEGRFPDLSIFRCRGDCLDTQIATVLQSMRLVVELRSQANDFGPESFLALRPHFSRLAFLDVQNCEDMTSTMVQTVLCSCPVLESLLVDWMWATDAIQEEEEEEEEEEYEVEDDDDDDGGEEVRRRKKKSTKKAWVCGSTLRHLCLSFRFREGETNLQPKVYESLAQLTGLEGFMMAKRYRELEGEQGLLLLLEHGLEKLTTWKILRYVNFIHDPLQVLGETELAWMLEHWKDLNVVIGSTDHANLSTGLNADIQRRQIVFPDASPDEILEI</sequence>
<dbReference type="AlphaFoldDB" id="A0A9P6M639"/>
<organism evidence="3 4">
    <name type="scientific">Mortierella alpina</name>
    <name type="common">Oleaginous fungus</name>
    <name type="synonym">Mortierella renispora</name>
    <dbReference type="NCBI Taxonomy" id="64518"/>
    <lineage>
        <taxon>Eukaryota</taxon>
        <taxon>Fungi</taxon>
        <taxon>Fungi incertae sedis</taxon>
        <taxon>Mucoromycota</taxon>
        <taxon>Mortierellomycotina</taxon>
        <taxon>Mortierellomycetes</taxon>
        <taxon>Mortierellales</taxon>
        <taxon>Mortierellaceae</taxon>
        <taxon>Mortierella</taxon>
    </lineage>
</organism>
<accession>A0A9P6M639</accession>
<dbReference type="Pfam" id="PF12937">
    <property type="entry name" value="F-box-like"/>
    <property type="match status" value="1"/>
</dbReference>
<evidence type="ECO:0000313" key="3">
    <source>
        <dbReference type="EMBL" id="KAF9967055.1"/>
    </source>
</evidence>
<keyword evidence="4" id="KW-1185">Reference proteome</keyword>
<dbReference type="InterPro" id="IPR032675">
    <property type="entry name" value="LRR_dom_sf"/>
</dbReference>
<dbReference type="OrthoDB" id="2362121at2759"/>
<dbReference type="SUPFAM" id="SSF81383">
    <property type="entry name" value="F-box domain"/>
    <property type="match status" value="1"/>
</dbReference>
<evidence type="ECO:0000259" key="2">
    <source>
        <dbReference type="PROSITE" id="PS50181"/>
    </source>
</evidence>
<dbReference type="Gene3D" id="3.80.10.10">
    <property type="entry name" value="Ribonuclease Inhibitor"/>
    <property type="match status" value="1"/>
</dbReference>
<comment type="caution">
    <text evidence="3">The sequence shown here is derived from an EMBL/GenBank/DDBJ whole genome shotgun (WGS) entry which is preliminary data.</text>
</comment>
<gene>
    <name evidence="3" type="ORF">BGZ70_000290</name>
</gene>
<protein>
    <recommendedName>
        <fullName evidence="2">F-box domain-containing protein</fullName>
    </recommendedName>
</protein>
<dbReference type="Proteomes" id="UP000738359">
    <property type="component" value="Unassembled WGS sequence"/>
</dbReference>
<evidence type="ECO:0000256" key="1">
    <source>
        <dbReference type="SAM" id="MobiDB-lite"/>
    </source>
</evidence>
<feature type="domain" description="F-box" evidence="2">
    <location>
        <begin position="3"/>
        <end position="48"/>
    </location>
</feature>
<dbReference type="InterPro" id="IPR001810">
    <property type="entry name" value="F-box_dom"/>
</dbReference>
<dbReference type="PROSITE" id="PS50181">
    <property type="entry name" value="FBOX"/>
    <property type="match status" value="1"/>
</dbReference>
<name>A0A9P6M639_MORAP</name>
<feature type="compositionally biased region" description="Acidic residues" evidence="1">
    <location>
        <begin position="362"/>
        <end position="383"/>
    </location>
</feature>
<dbReference type="InterPro" id="IPR036047">
    <property type="entry name" value="F-box-like_dom_sf"/>
</dbReference>
<dbReference type="SUPFAM" id="SSF52047">
    <property type="entry name" value="RNI-like"/>
    <property type="match status" value="1"/>
</dbReference>
<feature type="region of interest" description="Disordered" evidence="1">
    <location>
        <begin position="362"/>
        <end position="388"/>
    </location>
</feature>
<dbReference type="EMBL" id="JAAAHY010000105">
    <property type="protein sequence ID" value="KAF9967055.1"/>
    <property type="molecule type" value="Genomic_DNA"/>
</dbReference>
<reference evidence="3" key="1">
    <citation type="journal article" date="2020" name="Fungal Divers.">
        <title>Resolving the Mortierellaceae phylogeny through synthesis of multi-gene phylogenetics and phylogenomics.</title>
        <authorList>
            <person name="Vandepol N."/>
            <person name="Liber J."/>
            <person name="Desiro A."/>
            <person name="Na H."/>
            <person name="Kennedy M."/>
            <person name="Barry K."/>
            <person name="Grigoriev I.V."/>
            <person name="Miller A.N."/>
            <person name="O'Donnell K."/>
            <person name="Stajich J.E."/>
            <person name="Bonito G."/>
        </authorList>
    </citation>
    <scope>NUCLEOTIDE SEQUENCE</scope>
    <source>
        <strain evidence="3">CK1249</strain>
    </source>
</reference>